<sequence>MKVRYIKNRDWDEIVALERQTYLSVLSENRTALTSKNSASPSTCFVLEAEGRVAGYLLSLPYPRFEYPHLAQAESMVYRSQNLHLHDLVIAKRYRGQGLARRLLNQLMLAAEREGYQWLSLVAVSEARFFWKVQGYDFCPEIVLPKSYGEGAVYMSRAMPVKTSSVQTSISAP</sequence>
<dbReference type="STRING" id="1121345.SAMN02745217_03682"/>
<evidence type="ECO:0000313" key="3">
    <source>
        <dbReference type="Proteomes" id="UP000184612"/>
    </source>
</evidence>
<dbReference type="InterPro" id="IPR000182">
    <property type="entry name" value="GNAT_dom"/>
</dbReference>
<dbReference type="SUPFAM" id="SSF55729">
    <property type="entry name" value="Acyl-CoA N-acyltransferases (Nat)"/>
    <property type="match status" value="1"/>
</dbReference>
<dbReference type="AlphaFoldDB" id="A0A1M7YIP2"/>
<protein>
    <submittedName>
        <fullName evidence="2">Ribosomal protein S18 acetylase RimI</fullName>
    </submittedName>
</protein>
<proteinExistence type="predicted"/>
<dbReference type="CDD" id="cd04301">
    <property type="entry name" value="NAT_SF"/>
    <property type="match status" value="1"/>
</dbReference>
<dbReference type="PROSITE" id="PS51186">
    <property type="entry name" value="GNAT"/>
    <property type="match status" value="1"/>
</dbReference>
<dbReference type="Proteomes" id="UP000184612">
    <property type="component" value="Unassembled WGS sequence"/>
</dbReference>
<organism evidence="2 3">
    <name type="scientific">Anaerocolumna xylanovorans DSM 12503</name>
    <dbReference type="NCBI Taxonomy" id="1121345"/>
    <lineage>
        <taxon>Bacteria</taxon>
        <taxon>Bacillati</taxon>
        <taxon>Bacillota</taxon>
        <taxon>Clostridia</taxon>
        <taxon>Lachnospirales</taxon>
        <taxon>Lachnospiraceae</taxon>
        <taxon>Anaerocolumna</taxon>
    </lineage>
</organism>
<dbReference type="InterPro" id="IPR016181">
    <property type="entry name" value="Acyl_CoA_acyltransferase"/>
</dbReference>
<evidence type="ECO:0000259" key="1">
    <source>
        <dbReference type="PROSITE" id="PS51186"/>
    </source>
</evidence>
<dbReference type="Gene3D" id="3.40.630.30">
    <property type="match status" value="1"/>
</dbReference>
<keyword evidence="2" id="KW-0689">Ribosomal protein</keyword>
<name>A0A1M7YIP2_9FIRM</name>
<reference evidence="2 3" key="1">
    <citation type="submission" date="2016-12" db="EMBL/GenBank/DDBJ databases">
        <authorList>
            <person name="Song W.-J."/>
            <person name="Kurnit D.M."/>
        </authorList>
    </citation>
    <scope>NUCLEOTIDE SEQUENCE [LARGE SCALE GENOMIC DNA]</scope>
    <source>
        <strain evidence="2 3">DSM 12503</strain>
    </source>
</reference>
<keyword evidence="3" id="KW-1185">Reference proteome</keyword>
<dbReference type="EMBL" id="FRFD01000011">
    <property type="protein sequence ID" value="SHO52505.1"/>
    <property type="molecule type" value="Genomic_DNA"/>
</dbReference>
<dbReference type="GO" id="GO:0005840">
    <property type="term" value="C:ribosome"/>
    <property type="evidence" value="ECO:0007669"/>
    <property type="project" value="UniProtKB-KW"/>
</dbReference>
<feature type="domain" description="N-acetyltransferase" evidence="1">
    <location>
        <begin position="1"/>
        <end position="160"/>
    </location>
</feature>
<evidence type="ECO:0000313" key="2">
    <source>
        <dbReference type="EMBL" id="SHO52505.1"/>
    </source>
</evidence>
<dbReference type="GO" id="GO:0016747">
    <property type="term" value="F:acyltransferase activity, transferring groups other than amino-acyl groups"/>
    <property type="evidence" value="ECO:0007669"/>
    <property type="project" value="InterPro"/>
</dbReference>
<accession>A0A1M7YIP2</accession>
<dbReference type="Pfam" id="PF00583">
    <property type="entry name" value="Acetyltransf_1"/>
    <property type="match status" value="1"/>
</dbReference>
<gene>
    <name evidence="2" type="ORF">SAMN02745217_03682</name>
</gene>
<keyword evidence="2" id="KW-0687">Ribonucleoprotein</keyword>